<dbReference type="Pfam" id="PF20151">
    <property type="entry name" value="DUF6533"/>
    <property type="match status" value="1"/>
</dbReference>
<dbReference type="EMBL" id="JABBWE010000042">
    <property type="protein sequence ID" value="KAG1791578.1"/>
    <property type="molecule type" value="Genomic_DNA"/>
</dbReference>
<dbReference type="InterPro" id="IPR045340">
    <property type="entry name" value="DUF6533"/>
</dbReference>
<protein>
    <recommendedName>
        <fullName evidence="1">DUF6533 domain-containing protein</fullName>
    </recommendedName>
</protein>
<dbReference type="RefSeq" id="XP_041158384.1">
    <property type="nucleotide sequence ID" value="XM_041306896.1"/>
</dbReference>
<evidence type="ECO:0000313" key="2">
    <source>
        <dbReference type="EMBL" id="KAG1791578.1"/>
    </source>
</evidence>
<feature type="domain" description="DUF6533" evidence="1">
    <location>
        <begin position="2"/>
        <end position="40"/>
    </location>
</feature>
<reference evidence="2" key="1">
    <citation type="journal article" date="2020" name="New Phytol.">
        <title>Comparative genomics reveals dynamic genome evolution in host specialist ectomycorrhizal fungi.</title>
        <authorList>
            <person name="Lofgren L.A."/>
            <person name="Nguyen N.H."/>
            <person name="Vilgalys R."/>
            <person name="Ruytinx J."/>
            <person name="Liao H.L."/>
            <person name="Branco S."/>
            <person name="Kuo A."/>
            <person name="LaButti K."/>
            <person name="Lipzen A."/>
            <person name="Andreopoulos W."/>
            <person name="Pangilinan J."/>
            <person name="Riley R."/>
            <person name="Hundley H."/>
            <person name="Na H."/>
            <person name="Barry K."/>
            <person name="Grigoriev I.V."/>
            <person name="Stajich J.E."/>
            <person name="Kennedy P.G."/>
        </authorList>
    </citation>
    <scope>NUCLEOTIDE SEQUENCE</scope>
    <source>
        <strain evidence="2">S12</strain>
    </source>
</reference>
<comment type="caution">
    <text evidence="2">The sequence shown here is derived from an EMBL/GenBank/DDBJ whole genome shotgun (WGS) entry which is preliminary data.</text>
</comment>
<name>A0A9P7DF19_9AGAM</name>
<accession>A0A9P7DF19</accession>
<keyword evidence="3" id="KW-1185">Reference proteome</keyword>
<dbReference type="GeneID" id="64600660"/>
<dbReference type="OrthoDB" id="2668325at2759"/>
<gene>
    <name evidence="2" type="ORF">HD556DRAFT_1445211</name>
</gene>
<dbReference type="Proteomes" id="UP000719766">
    <property type="component" value="Unassembled WGS sequence"/>
</dbReference>
<sequence length="64" mass="7236">MAAVAFDYCLTLSQEAQLIWGKKWGVIRITFTLTRYATLMGTAMTPYAAVTDRSKYTNVREVVI</sequence>
<evidence type="ECO:0000259" key="1">
    <source>
        <dbReference type="Pfam" id="PF20151"/>
    </source>
</evidence>
<dbReference type="AlphaFoldDB" id="A0A9P7DF19"/>
<evidence type="ECO:0000313" key="3">
    <source>
        <dbReference type="Proteomes" id="UP000719766"/>
    </source>
</evidence>
<organism evidence="2 3">
    <name type="scientific">Suillus plorans</name>
    <dbReference type="NCBI Taxonomy" id="116603"/>
    <lineage>
        <taxon>Eukaryota</taxon>
        <taxon>Fungi</taxon>
        <taxon>Dikarya</taxon>
        <taxon>Basidiomycota</taxon>
        <taxon>Agaricomycotina</taxon>
        <taxon>Agaricomycetes</taxon>
        <taxon>Agaricomycetidae</taxon>
        <taxon>Boletales</taxon>
        <taxon>Suillineae</taxon>
        <taxon>Suillaceae</taxon>
        <taxon>Suillus</taxon>
    </lineage>
</organism>
<proteinExistence type="predicted"/>